<evidence type="ECO:0000259" key="2">
    <source>
        <dbReference type="PROSITE" id="PS51781"/>
    </source>
</evidence>
<protein>
    <submittedName>
        <fullName evidence="3">SH3 domain-containing protein</fullName>
    </submittedName>
</protein>
<feature type="compositionally biased region" description="Pro residues" evidence="1">
    <location>
        <begin position="125"/>
        <end position="146"/>
    </location>
</feature>
<gene>
    <name evidence="3" type="ORF">ACFPJ6_10575</name>
</gene>
<dbReference type="Pfam" id="PF08239">
    <property type="entry name" value="SH3_3"/>
    <property type="match status" value="1"/>
</dbReference>
<dbReference type="PROSITE" id="PS51781">
    <property type="entry name" value="SH3B"/>
    <property type="match status" value="1"/>
</dbReference>
<feature type="domain" description="SH3b" evidence="2">
    <location>
        <begin position="146"/>
        <end position="210"/>
    </location>
</feature>
<feature type="region of interest" description="Disordered" evidence="1">
    <location>
        <begin position="207"/>
        <end position="230"/>
    </location>
</feature>
<proteinExistence type="predicted"/>
<feature type="compositionally biased region" description="Low complexity" evidence="1">
    <location>
        <begin position="221"/>
        <end position="230"/>
    </location>
</feature>
<accession>A0ABW0GMR4</accession>
<dbReference type="Proteomes" id="UP001596122">
    <property type="component" value="Unassembled WGS sequence"/>
</dbReference>
<dbReference type="Pfam" id="PF26571">
    <property type="entry name" value="VldE"/>
    <property type="match status" value="1"/>
</dbReference>
<organism evidence="3 4">
    <name type="scientific">Aquipuribacter nitratireducens</name>
    <dbReference type="NCBI Taxonomy" id="650104"/>
    <lineage>
        <taxon>Bacteria</taxon>
        <taxon>Bacillati</taxon>
        <taxon>Actinomycetota</taxon>
        <taxon>Actinomycetes</taxon>
        <taxon>Micrococcales</taxon>
        <taxon>Intrasporangiaceae</taxon>
        <taxon>Aquipuribacter</taxon>
    </lineage>
</organism>
<dbReference type="EMBL" id="JBHSLD010000009">
    <property type="protein sequence ID" value="MFC5381237.1"/>
    <property type="molecule type" value="Genomic_DNA"/>
</dbReference>
<evidence type="ECO:0000313" key="4">
    <source>
        <dbReference type="Proteomes" id="UP001596122"/>
    </source>
</evidence>
<feature type="region of interest" description="Disordered" evidence="1">
    <location>
        <begin position="98"/>
        <end position="149"/>
    </location>
</feature>
<dbReference type="InterPro" id="IPR058593">
    <property type="entry name" value="ARB_07466-like_C"/>
</dbReference>
<reference evidence="4" key="1">
    <citation type="journal article" date="2019" name="Int. J. Syst. Evol. Microbiol.">
        <title>The Global Catalogue of Microorganisms (GCM) 10K type strain sequencing project: providing services to taxonomists for standard genome sequencing and annotation.</title>
        <authorList>
            <consortium name="The Broad Institute Genomics Platform"/>
            <consortium name="The Broad Institute Genome Sequencing Center for Infectious Disease"/>
            <person name="Wu L."/>
            <person name="Ma J."/>
        </authorList>
    </citation>
    <scope>NUCLEOTIDE SEQUENCE [LARGE SCALE GENOMIC DNA]</scope>
    <source>
        <strain evidence="4">CCUG 43114</strain>
    </source>
</reference>
<feature type="compositionally biased region" description="Low complexity" evidence="1">
    <location>
        <begin position="109"/>
        <end position="124"/>
    </location>
</feature>
<dbReference type="InterPro" id="IPR003646">
    <property type="entry name" value="SH3-like_bac-type"/>
</dbReference>
<evidence type="ECO:0000256" key="1">
    <source>
        <dbReference type="SAM" id="MobiDB-lite"/>
    </source>
</evidence>
<keyword evidence="4" id="KW-1185">Reference proteome</keyword>
<dbReference type="Gene3D" id="2.30.30.40">
    <property type="entry name" value="SH3 Domains"/>
    <property type="match status" value="1"/>
</dbReference>
<dbReference type="RefSeq" id="WP_340270690.1">
    <property type="nucleotide sequence ID" value="NZ_JBBEOG010000007.1"/>
</dbReference>
<evidence type="ECO:0000313" key="3">
    <source>
        <dbReference type="EMBL" id="MFC5381237.1"/>
    </source>
</evidence>
<name>A0ABW0GMR4_9MICO</name>
<feature type="compositionally biased region" description="Basic and acidic residues" evidence="1">
    <location>
        <begin position="98"/>
        <end position="108"/>
    </location>
</feature>
<sequence>MPRGRHSNAPAPLLLARQLALTSLRRVTGVTGAVAARLPRSASRPAVGVAVAGTMLGGYLLVALPFEGTPEVEAAPVPSVSASADAVRVEASLALQGRDEAQASRGEPRAPLSASPAPSATPSASPTPSPTPTPTPTPEPPPPPPAVVGQKWATTDVNVRSGPGTGHDRIGYLGALDAVDVSGETSGDWTQVVLDGAAGWVNSAYLADSKPEPEPEPEPEPAAQEAAAPAVSDASCSISSSIESSLTANARAVYRAVCAAYGGSVSSFGGYRPGDGGDHGSGRAVDIMVSGSPGWEIARFLQSRAGELGITYIIYEQQIWMAGDSAGAWEWMEDRGGATANHYDHVHVSVR</sequence>
<comment type="caution">
    <text evidence="3">The sequence shown here is derived from an EMBL/GenBank/DDBJ whole genome shotgun (WGS) entry which is preliminary data.</text>
</comment>